<organism evidence="1 2">
    <name type="scientific">Plakobranchus ocellatus</name>
    <dbReference type="NCBI Taxonomy" id="259542"/>
    <lineage>
        <taxon>Eukaryota</taxon>
        <taxon>Metazoa</taxon>
        <taxon>Spiralia</taxon>
        <taxon>Lophotrochozoa</taxon>
        <taxon>Mollusca</taxon>
        <taxon>Gastropoda</taxon>
        <taxon>Heterobranchia</taxon>
        <taxon>Euthyneura</taxon>
        <taxon>Panpulmonata</taxon>
        <taxon>Sacoglossa</taxon>
        <taxon>Placobranchoidea</taxon>
        <taxon>Plakobranchidae</taxon>
        <taxon>Plakobranchus</taxon>
    </lineage>
</organism>
<name>A0AAV3Y4J0_9GAST</name>
<proteinExistence type="predicted"/>
<dbReference type="EMBL" id="BLXT01000545">
    <property type="protein sequence ID" value="GFN78105.1"/>
    <property type="molecule type" value="Genomic_DNA"/>
</dbReference>
<dbReference type="AlphaFoldDB" id="A0AAV3Y4J0"/>
<dbReference type="InterPro" id="IPR036691">
    <property type="entry name" value="Endo/exonu/phosph_ase_sf"/>
</dbReference>
<evidence type="ECO:0000313" key="2">
    <source>
        <dbReference type="Proteomes" id="UP000735302"/>
    </source>
</evidence>
<gene>
    <name evidence="1" type="ORF">PoB_000461100</name>
</gene>
<dbReference type="PANTHER" id="PTHR23227">
    <property type="entry name" value="BUCENTAUR RELATED"/>
    <property type="match status" value="1"/>
</dbReference>
<dbReference type="PANTHER" id="PTHR23227:SF67">
    <property type="entry name" value="CRANIOFACIAL DEVELOPMENT PROTEIN 2-LIKE"/>
    <property type="match status" value="1"/>
</dbReference>
<dbReference type="InterPro" id="IPR027124">
    <property type="entry name" value="Swc5/CFDP1/2"/>
</dbReference>
<reference evidence="1 2" key="1">
    <citation type="journal article" date="2021" name="Elife">
        <title>Chloroplast acquisition without the gene transfer in kleptoplastic sea slugs, Plakobranchus ocellatus.</title>
        <authorList>
            <person name="Maeda T."/>
            <person name="Takahashi S."/>
            <person name="Yoshida T."/>
            <person name="Shimamura S."/>
            <person name="Takaki Y."/>
            <person name="Nagai Y."/>
            <person name="Toyoda A."/>
            <person name="Suzuki Y."/>
            <person name="Arimoto A."/>
            <person name="Ishii H."/>
            <person name="Satoh N."/>
            <person name="Nishiyama T."/>
            <person name="Hasebe M."/>
            <person name="Maruyama T."/>
            <person name="Minagawa J."/>
            <person name="Obokata J."/>
            <person name="Shigenobu S."/>
        </authorList>
    </citation>
    <scope>NUCLEOTIDE SEQUENCE [LARGE SCALE GENOMIC DNA]</scope>
</reference>
<dbReference type="Gene3D" id="3.60.10.10">
    <property type="entry name" value="Endonuclease/exonuclease/phosphatase"/>
    <property type="match status" value="1"/>
</dbReference>
<accession>A0AAV3Y4J0</accession>
<sequence length="142" mass="16466">MEGSGLYNIRRLQNALLSDRAIIVKLQGKPFDIGLIQIYAPTADKDEEEVEIFYGTVKKAMKQLKSQDIKIVMVDYISKLGSERTENILGPFGKGEKNERGDRFIEFCKGHNLIVMNTWFRNHPRRCWTWKSPGDRTPFESR</sequence>
<keyword evidence="2" id="KW-1185">Reference proteome</keyword>
<comment type="caution">
    <text evidence="1">The sequence shown here is derived from an EMBL/GenBank/DDBJ whole genome shotgun (WGS) entry which is preliminary data.</text>
</comment>
<evidence type="ECO:0000313" key="1">
    <source>
        <dbReference type="EMBL" id="GFN78105.1"/>
    </source>
</evidence>
<protein>
    <submittedName>
        <fullName evidence="1">Craniofacial development protein 2-like protein</fullName>
    </submittedName>
</protein>
<dbReference type="Proteomes" id="UP000735302">
    <property type="component" value="Unassembled WGS sequence"/>
</dbReference>